<proteinExistence type="inferred from homology"/>
<dbReference type="InterPro" id="IPR003835">
    <property type="entry name" value="Glyco_trans_19"/>
</dbReference>
<evidence type="ECO:0000256" key="9">
    <source>
        <dbReference type="ARBA" id="ARBA00023098"/>
    </source>
</evidence>
<dbReference type="GO" id="GO:0008915">
    <property type="term" value="F:lipid-A-disaccharide synthase activity"/>
    <property type="evidence" value="ECO:0007669"/>
    <property type="project" value="UniProtKB-UniRule"/>
</dbReference>
<comment type="pathway">
    <text evidence="11">Bacterial outer membrane biogenesis; LPS lipid A biosynthesis.</text>
</comment>
<dbReference type="SUPFAM" id="SSF53756">
    <property type="entry name" value="UDP-Glycosyltransferase/glycogen phosphorylase"/>
    <property type="match status" value="1"/>
</dbReference>
<dbReference type="UniPathway" id="UPA00973"/>
<accession>A0A2W5FZJ2</accession>
<evidence type="ECO:0000313" key="12">
    <source>
        <dbReference type="EMBL" id="PZP36452.1"/>
    </source>
</evidence>
<evidence type="ECO:0000256" key="8">
    <source>
        <dbReference type="ARBA" id="ARBA00022679"/>
    </source>
</evidence>
<comment type="caution">
    <text evidence="12">The sequence shown here is derived from an EMBL/GenBank/DDBJ whole genome shotgun (WGS) entry which is preliminary data.</text>
</comment>
<dbReference type="HAMAP" id="MF_00392">
    <property type="entry name" value="LpxB"/>
    <property type="match status" value="1"/>
</dbReference>
<evidence type="ECO:0000256" key="2">
    <source>
        <dbReference type="ARBA" id="ARBA00007868"/>
    </source>
</evidence>
<keyword evidence="6 11" id="KW-0441">Lipid A biosynthesis</keyword>
<keyword evidence="9 11" id="KW-0443">Lipid metabolism</keyword>
<dbReference type="EC" id="2.4.1.182" evidence="3 11"/>
<dbReference type="PANTHER" id="PTHR30372">
    <property type="entry name" value="LIPID-A-DISACCHARIDE SYNTHASE"/>
    <property type="match status" value="1"/>
</dbReference>
<sequence>MTLQAPRLGLSVCEASGDLLGGLLLAGLRQRWPELSAQGMGGPRMQAQGFEAWWPNNLAFIGYVEALMHLREALSRRRQLGDRLIAGQPDVFIGIDAPDFNFGLETRLREAGLKTVHFVCPSIWAWRPERVKTIKRAADHVLCLFPFEPALLQAAGIAATYVGHPLADAIPLEPPRTAARQALGLAEGDTVIALLPGSRKSEIRYVAPALIGAARLMARPGRRFVMPVAPGMRALLQPMLGDVDIQLLDGRSHEALAACDVSLVASGTATLEAALFKRPMVVTYKIHPLNWWRLQGRALQPWVGLPNILARDFVVPELLQQQCTPEALAREAEALLDDGPRRERIQQRFVDLHEMLRQNTAQRAADAIAQIIGA</sequence>
<comment type="function">
    <text evidence="1 11">Condensation of UDP-2,3-diacylglucosamine and 2,3-diacylglucosamine-1-phosphate to form lipid A disaccharide, a precursor of lipid A, a phosphorylated glycolipid that anchors the lipopolysaccharide to the outer membrane of the cell.</text>
</comment>
<dbReference type="AlphaFoldDB" id="A0A2W5FZJ2"/>
<evidence type="ECO:0000256" key="7">
    <source>
        <dbReference type="ARBA" id="ARBA00022676"/>
    </source>
</evidence>
<evidence type="ECO:0000256" key="4">
    <source>
        <dbReference type="ARBA" id="ARBA00020902"/>
    </source>
</evidence>
<reference evidence="12 13" key="1">
    <citation type="submission" date="2017-08" db="EMBL/GenBank/DDBJ databases">
        <title>Infants hospitalized years apart are colonized by the same room-sourced microbial strains.</title>
        <authorList>
            <person name="Brooks B."/>
            <person name="Olm M.R."/>
            <person name="Firek B.A."/>
            <person name="Baker R."/>
            <person name="Thomas B.C."/>
            <person name="Morowitz M.J."/>
            <person name="Banfield J.F."/>
        </authorList>
    </citation>
    <scope>NUCLEOTIDE SEQUENCE [LARGE SCALE GENOMIC DNA]</scope>
    <source>
        <strain evidence="12">S2_012_000_R2_81</strain>
    </source>
</reference>
<evidence type="ECO:0000256" key="10">
    <source>
        <dbReference type="ARBA" id="ARBA00048975"/>
    </source>
</evidence>
<keyword evidence="5 11" id="KW-0444">Lipid biosynthesis</keyword>
<name>A0A2W5FZJ2_9BURK</name>
<evidence type="ECO:0000256" key="6">
    <source>
        <dbReference type="ARBA" id="ARBA00022556"/>
    </source>
</evidence>
<evidence type="ECO:0000313" key="13">
    <source>
        <dbReference type="Proteomes" id="UP000249633"/>
    </source>
</evidence>
<dbReference type="Pfam" id="PF02684">
    <property type="entry name" value="LpxB"/>
    <property type="match status" value="1"/>
</dbReference>
<evidence type="ECO:0000256" key="3">
    <source>
        <dbReference type="ARBA" id="ARBA00012687"/>
    </source>
</evidence>
<organism evidence="12 13">
    <name type="scientific">Roseateles depolymerans</name>
    <dbReference type="NCBI Taxonomy" id="76731"/>
    <lineage>
        <taxon>Bacteria</taxon>
        <taxon>Pseudomonadati</taxon>
        <taxon>Pseudomonadota</taxon>
        <taxon>Betaproteobacteria</taxon>
        <taxon>Burkholderiales</taxon>
        <taxon>Sphaerotilaceae</taxon>
        <taxon>Roseateles</taxon>
    </lineage>
</organism>
<dbReference type="GO" id="GO:0016020">
    <property type="term" value="C:membrane"/>
    <property type="evidence" value="ECO:0007669"/>
    <property type="project" value="GOC"/>
</dbReference>
<evidence type="ECO:0000256" key="1">
    <source>
        <dbReference type="ARBA" id="ARBA00002056"/>
    </source>
</evidence>
<dbReference type="GO" id="GO:0005543">
    <property type="term" value="F:phospholipid binding"/>
    <property type="evidence" value="ECO:0007669"/>
    <property type="project" value="TreeGrafter"/>
</dbReference>
<evidence type="ECO:0000256" key="5">
    <source>
        <dbReference type="ARBA" id="ARBA00022516"/>
    </source>
</evidence>
<dbReference type="NCBIfam" id="TIGR00215">
    <property type="entry name" value="lpxB"/>
    <property type="match status" value="1"/>
</dbReference>
<dbReference type="PANTHER" id="PTHR30372:SF4">
    <property type="entry name" value="LIPID-A-DISACCHARIDE SYNTHASE, MITOCHONDRIAL-RELATED"/>
    <property type="match status" value="1"/>
</dbReference>
<comment type="similarity">
    <text evidence="2 11">Belongs to the LpxB family.</text>
</comment>
<gene>
    <name evidence="11 12" type="primary">lpxB</name>
    <name evidence="12" type="ORF">DI603_00315</name>
</gene>
<protein>
    <recommendedName>
        <fullName evidence="4 11">Lipid-A-disaccharide synthase</fullName>
        <ecNumber evidence="3 11">2.4.1.182</ecNumber>
    </recommendedName>
</protein>
<dbReference type="Proteomes" id="UP000249633">
    <property type="component" value="Unassembled WGS sequence"/>
</dbReference>
<keyword evidence="7 11" id="KW-0328">Glycosyltransferase</keyword>
<evidence type="ECO:0000256" key="11">
    <source>
        <dbReference type="HAMAP-Rule" id="MF_00392"/>
    </source>
</evidence>
<comment type="catalytic activity">
    <reaction evidence="10 11">
        <text>a lipid X + a UDP-2-N,3-O-bis[(3R)-3-hydroxyacyl]-alpha-D-glucosamine = a lipid A disaccharide + UDP + H(+)</text>
        <dbReference type="Rhea" id="RHEA:67828"/>
        <dbReference type="ChEBI" id="CHEBI:15378"/>
        <dbReference type="ChEBI" id="CHEBI:58223"/>
        <dbReference type="ChEBI" id="CHEBI:137748"/>
        <dbReference type="ChEBI" id="CHEBI:176338"/>
        <dbReference type="ChEBI" id="CHEBI:176343"/>
        <dbReference type="EC" id="2.4.1.182"/>
    </reaction>
</comment>
<dbReference type="EMBL" id="QFOD01000001">
    <property type="protein sequence ID" value="PZP36452.1"/>
    <property type="molecule type" value="Genomic_DNA"/>
</dbReference>
<dbReference type="GO" id="GO:0009245">
    <property type="term" value="P:lipid A biosynthetic process"/>
    <property type="evidence" value="ECO:0007669"/>
    <property type="project" value="UniProtKB-UniRule"/>
</dbReference>
<keyword evidence="8 11" id="KW-0808">Transferase</keyword>